<dbReference type="AlphaFoldDB" id="A0ABD2QFD8"/>
<evidence type="ECO:0000313" key="2">
    <source>
        <dbReference type="Proteomes" id="UP001626550"/>
    </source>
</evidence>
<proteinExistence type="predicted"/>
<dbReference type="Proteomes" id="UP001626550">
    <property type="component" value="Unassembled WGS sequence"/>
</dbReference>
<name>A0ABD2QFD8_9PLAT</name>
<protein>
    <submittedName>
        <fullName evidence="1">Uncharacterized protein</fullName>
    </submittedName>
</protein>
<gene>
    <name evidence="1" type="ORF">Ciccas_003099</name>
</gene>
<dbReference type="EMBL" id="JBJKFK010000268">
    <property type="protein sequence ID" value="KAL3318249.1"/>
    <property type="molecule type" value="Genomic_DNA"/>
</dbReference>
<comment type="caution">
    <text evidence="1">The sequence shown here is derived from an EMBL/GenBank/DDBJ whole genome shotgun (WGS) entry which is preliminary data.</text>
</comment>
<sequence>LNEKKRFVLPIDEALLQMMQSNCLELQIWLQAIPKCQRHLEPSNAWLDGSNSTTYVGSAWIPLTRLLHPGFEQQTLDPKTGPFQSIKLRGCSSGACVTLDPLLNLPVFPVFRLGQSQLSPNNWLAASIAIRPSDRNIPVGLCH</sequence>
<reference evidence="1 2" key="1">
    <citation type="submission" date="2024-11" db="EMBL/GenBank/DDBJ databases">
        <title>Adaptive evolution of stress response genes in parasites aligns with host niche diversity.</title>
        <authorList>
            <person name="Hahn C."/>
            <person name="Resl P."/>
        </authorList>
    </citation>
    <scope>NUCLEOTIDE SEQUENCE [LARGE SCALE GENOMIC DNA]</scope>
    <source>
        <strain evidence="1">EGGRZ-B1_66</strain>
        <tissue evidence="1">Body</tissue>
    </source>
</reference>
<accession>A0ABD2QFD8</accession>
<organism evidence="1 2">
    <name type="scientific">Cichlidogyrus casuarinus</name>
    <dbReference type="NCBI Taxonomy" id="1844966"/>
    <lineage>
        <taxon>Eukaryota</taxon>
        <taxon>Metazoa</taxon>
        <taxon>Spiralia</taxon>
        <taxon>Lophotrochozoa</taxon>
        <taxon>Platyhelminthes</taxon>
        <taxon>Monogenea</taxon>
        <taxon>Monopisthocotylea</taxon>
        <taxon>Dactylogyridea</taxon>
        <taxon>Ancyrocephalidae</taxon>
        <taxon>Cichlidogyrus</taxon>
    </lineage>
</organism>
<keyword evidence="2" id="KW-1185">Reference proteome</keyword>
<feature type="non-terminal residue" evidence="1">
    <location>
        <position position="1"/>
    </location>
</feature>
<evidence type="ECO:0000313" key="1">
    <source>
        <dbReference type="EMBL" id="KAL3318249.1"/>
    </source>
</evidence>